<evidence type="ECO:0008006" key="4">
    <source>
        <dbReference type="Google" id="ProtNLM"/>
    </source>
</evidence>
<dbReference type="InterPro" id="IPR052356">
    <property type="entry name" value="Thiol_S-MT"/>
</dbReference>
<evidence type="ECO:0000313" key="2">
    <source>
        <dbReference type="EMBL" id="KIW06354.1"/>
    </source>
</evidence>
<dbReference type="VEuPathDB" id="FungiDB:PV09_02816"/>
<proteinExistence type="predicted"/>
<keyword evidence="1" id="KW-0812">Transmembrane</keyword>
<dbReference type="CDD" id="cd02440">
    <property type="entry name" value="AdoMet_MTases"/>
    <property type="match status" value="1"/>
</dbReference>
<dbReference type="AlphaFoldDB" id="A0A0D2B549"/>
<dbReference type="STRING" id="253628.A0A0D2B549"/>
<dbReference type="PANTHER" id="PTHR45036:SF1">
    <property type="entry name" value="METHYLTRANSFERASE LIKE 7A"/>
    <property type="match status" value="1"/>
</dbReference>
<dbReference type="SUPFAM" id="SSF53335">
    <property type="entry name" value="S-adenosyl-L-methionine-dependent methyltransferases"/>
    <property type="match status" value="1"/>
</dbReference>
<dbReference type="HOGENOM" id="CLU_037990_6_1_1"/>
<dbReference type="GeneID" id="27310789"/>
<dbReference type="Gene3D" id="3.40.50.150">
    <property type="entry name" value="Vaccinia Virus protein VP39"/>
    <property type="match status" value="1"/>
</dbReference>
<protein>
    <recommendedName>
        <fullName evidence="4">Methyltransferase type 11 domain-containing protein</fullName>
    </recommendedName>
</protein>
<dbReference type="OrthoDB" id="540004at2759"/>
<sequence>MSSRSIYDHVQAPDLQTRIASYFRPGSLIFIGIYFFLDTLIKSPFLFLTDFGKFRHKAFAKLWAGYGQAMSEEMPGGTVELVATASGVVLDIGPGTGTQLHLFTPSKIKTIYAAEPAIDMHAELKRAADSNLLGDKYKILAAGAEPQSLIPALAKDGLLDISSQGGEDVFDTIVSLRALCGVPSQEETAACLYRLLKPGGRLLLCEHVQQTWPNGGDVFGAIMQRIYMLAGWSFWLGGCCLDRDTEGILRKVAGPDGWKEVKINRLQPYAAIPYIVGEMVKA</sequence>
<dbReference type="InParanoid" id="A0A0D2B549"/>
<organism evidence="2 3">
    <name type="scientific">Verruconis gallopava</name>
    <dbReference type="NCBI Taxonomy" id="253628"/>
    <lineage>
        <taxon>Eukaryota</taxon>
        <taxon>Fungi</taxon>
        <taxon>Dikarya</taxon>
        <taxon>Ascomycota</taxon>
        <taxon>Pezizomycotina</taxon>
        <taxon>Dothideomycetes</taxon>
        <taxon>Pleosporomycetidae</taxon>
        <taxon>Venturiales</taxon>
        <taxon>Sympoventuriaceae</taxon>
        <taxon>Verruconis</taxon>
    </lineage>
</organism>
<keyword evidence="1" id="KW-1133">Transmembrane helix</keyword>
<dbReference type="Pfam" id="PF13489">
    <property type="entry name" value="Methyltransf_23"/>
    <property type="match status" value="1"/>
</dbReference>
<name>A0A0D2B549_9PEZI</name>
<keyword evidence="3" id="KW-1185">Reference proteome</keyword>
<dbReference type="InterPro" id="IPR029063">
    <property type="entry name" value="SAM-dependent_MTases_sf"/>
</dbReference>
<gene>
    <name evidence="2" type="ORF">PV09_02816</name>
</gene>
<dbReference type="Proteomes" id="UP000053259">
    <property type="component" value="Unassembled WGS sequence"/>
</dbReference>
<evidence type="ECO:0000256" key="1">
    <source>
        <dbReference type="SAM" id="Phobius"/>
    </source>
</evidence>
<dbReference type="PANTHER" id="PTHR45036">
    <property type="entry name" value="METHYLTRANSFERASE LIKE 7B"/>
    <property type="match status" value="1"/>
</dbReference>
<keyword evidence="1" id="KW-0472">Membrane</keyword>
<dbReference type="EMBL" id="KN847535">
    <property type="protein sequence ID" value="KIW06354.1"/>
    <property type="molecule type" value="Genomic_DNA"/>
</dbReference>
<feature type="transmembrane region" description="Helical" evidence="1">
    <location>
        <begin position="28"/>
        <end position="48"/>
    </location>
</feature>
<reference evidence="2 3" key="1">
    <citation type="submission" date="2015-01" db="EMBL/GenBank/DDBJ databases">
        <title>The Genome Sequence of Ochroconis gallopava CBS43764.</title>
        <authorList>
            <consortium name="The Broad Institute Genomics Platform"/>
            <person name="Cuomo C."/>
            <person name="de Hoog S."/>
            <person name="Gorbushina A."/>
            <person name="Stielow B."/>
            <person name="Teixiera M."/>
            <person name="Abouelleil A."/>
            <person name="Chapman S.B."/>
            <person name="Priest M."/>
            <person name="Young S.K."/>
            <person name="Wortman J."/>
            <person name="Nusbaum C."/>
            <person name="Birren B."/>
        </authorList>
    </citation>
    <scope>NUCLEOTIDE SEQUENCE [LARGE SCALE GENOMIC DNA]</scope>
    <source>
        <strain evidence="2 3">CBS 43764</strain>
    </source>
</reference>
<evidence type="ECO:0000313" key="3">
    <source>
        <dbReference type="Proteomes" id="UP000053259"/>
    </source>
</evidence>
<accession>A0A0D2B549</accession>
<dbReference type="RefSeq" id="XP_016216223.1">
    <property type="nucleotide sequence ID" value="XM_016355917.1"/>
</dbReference>